<dbReference type="AlphaFoldDB" id="A0A2S7IU01"/>
<dbReference type="EMBL" id="PTRC01000264">
    <property type="protein sequence ID" value="PQA71446.1"/>
    <property type="molecule type" value="Genomic_DNA"/>
</dbReference>
<reference evidence="1 2" key="1">
    <citation type="submission" date="2018-02" db="EMBL/GenBank/DDBJ databases">
        <title>Draft genome sequence of Ochrobactrum oryzae found in Brazil.</title>
        <authorList>
            <person name="Cerdeira L."/>
            <person name="Andrade F."/>
            <person name="Zacariotto T."/>
            <person name="Barbosa B."/>
            <person name="Santos S."/>
            <person name="Cassetari V."/>
            <person name="Lincopan N."/>
        </authorList>
    </citation>
    <scope>NUCLEOTIDE SEQUENCE [LARGE SCALE GENOMIC DNA]</scope>
    <source>
        <strain evidence="1 2">OA447</strain>
    </source>
</reference>
<feature type="non-terminal residue" evidence="1">
    <location>
        <position position="91"/>
    </location>
</feature>
<dbReference type="Proteomes" id="UP000238493">
    <property type="component" value="Unassembled WGS sequence"/>
</dbReference>
<sequence>KAHLDENLEEAQIRVTEAEDRLGPMPDIDVIGERHAALNSKVMSDRTALAAARAAYQGQRRQAEARKPRMEMIALERRNWKSRANNPDRQI</sequence>
<comment type="caution">
    <text evidence="1">The sequence shown here is derived from an EMBL/GenBank/DDBJ whole genome shotgun (WGS) entry which is preliminary data.</text>
</comment>
<proteinExistence type="predicted"/>
<accession>A0A2S7IU01</accession>
<evidence type="ECO:0000313" key="1">
    <source>
        <dbReference type="EMBL" id="PQA71446.1"/>
    </source>
</evidence>
<name>A0A2S7IU01_9HYPH</name>
<keyword evidence="2" id="KW-1185">Reference proteome</keyword>
<feature type="non-terminal residue" evidence="1">
    <location>
        <position position="1"/>
    </location>
</feature>
<organism evidence="1 2">
    <name type="scientific">Brucella oryzae</name>
    <dbReference type="NCBI Taxonomy" id="335286"/>
    <lineage>
        <taxon>Bacteria</taxon>
        <taxon>Pseudomonadati</taxon>
        <taxon>Pseudomonadota</taxon>
        <taxon>Alphaproteobacteria</taxon>
        <taxon>Hyphomicrobiales</taxon>
        <taxon>Brucellaceae</taxon>
        <taxon>Brucella/Ochrobactrum group</taxon>
        <taxon>Brucella</taxon>
    </lineage>
</organism>
<gene>
    <name evidence="1" type="ORF">C3731_22205</name>
</gene>
<evidence type="ECO:0000313" key="2">
    <source>
        <dbReference type="Proteomes" id="UP000238493"/>
    </source>
</evidence>
<protein>
    <submittedName>
        <fullName evidence="1">Chromosome segregation protein SMC</fullName>
    </submittedName>
</protein>